<dbReference type="GO" id="GO:0019433">
    <property type="term" value="P:triglyceride catabolic process"/>
    <property type="evidence" value="ECO:0000318"/>
    <property type="project" value="GO_Central"/>
</dbReference>
<evidence type="ECO:0000256" key="1">
    <source>
        <dbReference type="ARBA" id="ARBA00010515"/>
    </source>
</evidence>
<dbReference type="InterPro" id="IPR013094">
    <property type="entry name" value="AB_hydrolase_3"/>
</dbReference>
<gene>
    <name evidence="4" type="ORF">GSPATT00031398001</name>
</gene>
<dbReference type="HOGENOM" id="CLU_023441_0_0_1"/>
<accession>A0BRK0</accession>
<dbReference type="eggNOG" id="KOG4388">
    <property type="taxonomic scope" value="Eukaryota"/>
</dbReference>
<dbReference type="GO" id="GO:0004806">
    <property type="term" value="F:triacylglycerol lipase activity"/>
    <property type="evidence" value="ECO:0000318"/>
    <property type="project" value="GO_Central"/>
</dbReference>
<evidence type="ECO:0000256" key="2">
    <source>
        <dbReference type="ARBA" id="ARBA00022801"/>
    </source>
</evidence>
<sequence length="668" mass="76801">MSFQKQNSNLFISSDYDGTNQLDDYTLFNKVCYKSSQAQIPTEIQIQIINANLRQSQEECLQSTRDIISQLHHIIKILKTLKWQSEDQLKIFYNSNRQFLILLKGLQIVDELLSNCKESPTKILLELKQSNIPFHLDYVQERSIKAIKADDVNIRMLQMPYHYLQTSFLPNMQQQLKSYEQNMSASQTLTQEIKIVGTHILMINLIMPSAIDTDQNDIMSLNSTHPVWKKLDCITTRKSLGDSEQIKQSFQSFVQSVMVGHALVNDCKNKSSRWSKIFSVSLNSLYYFLSSSAAEKGMKDHMSQLRADTAHQAMNFIELPGVKHLINLGLPKIATNLKFYILPVVLPLTIQEANKQIKLGIYDQISTHSIQYVNQEIHRDDKFLFVKNQSRIRIRLLYNQRVVEQDNIFSFLKSFFVKQKHNIFEDKIIIHIHGGGFISQSSSSHQCYTREWAINLNVPIFSIDYSLAPQYPYPIPLDDCWQAYNWILKYSETIFGIIPNKIIVTGDSAGGNLATALVGLTIKYKLQVPNGLILNYPAVDIRFQYTPSYLNSINDKILSHTILGICIESYSAHPDSQLGLDSFMSPLLLSYDILKHFPPTRLFCGNKDPLYDQVFRLAQRLQVVDRDVKITVYENLSHGYLNFNTIKGMSEIKQCILDSQDAFSELLN</sequence>
<dbReference type="AlphaFoldDB" id="A0BRK0"/>
<reference evidence="4 5" key="1">
    <citation type="journal article" date="2006" name="Nature">
        <title>Global trends of whole-genome duplications revealed by the ciliate Paramecium tetraurelia.</title>
        <authorList>
            <consortium name="Genoscope"/>
            <person name="Aury J.-M."/>
            <person name="Jaillon O."/>
            <person name="Duret L."/>
            <person name="Noel B."/>
            <person name="Jubin C."/>
            <person name="Porcel B.M."/>
            <person name="Segurens B."/>
            <person name="Daubin V."/>
            <person name="Anthouard V."/>
            <person name="Aiach N."/>
            <person name="Arnaiz O."/>
            <person name="Billaut A."/>
            <person name="Beisson J."/>
            <person name="Blanc I."/>
            <person name="Bouhouche K."/>
            <person name="Camara F."/>
            <person name="Duharcourt S."/>
            <person name="Guigo R."/>
            <person name="Gogendeau D."/>
            <person name="Katinka M."/>
            <person name="Keller A.-M."/>
            <person name="Kissmehl R."/>
            <person name="Klotz C."/>
            <person name="Koll F."/>
            <person name="Le Moue A."/>
            <person name="Lepere C."/>
            <person name="Malinsky S."/>
            <person name="Nowacki M."/>
            <person name="Nowak J.K."/>
            <person name="Plattner H."/>
            <person name="Poulain J."/>
            <person name="Ruiz F."/>
            <person name="Serrano V."/>
            <person name="Zagulski M."/>
            <person name="Dessen P."/>
            <person name="Betermier M."/>
            <person name="Weissenbach J."/>
            <person name="Scarpelli C."/>
            <person name="Schachter V."/>
            <person name="Sperling L."/>
            <person name="Meyer E."/>
            <person name="Cohen J."/>
            <person name="Wincker P."/>
        </authorList>
    </citation>
    <scope>NUCLEOTIDE SEQUENCE [LARGE SCALE GENOMIC DNA]</scope>
    <source>
        <strain evidence="4 5">Stock d4-2</strain>
    </source>
</reference>
<evidence type="ECO:0000313" key="4">
    <source>
        <dbReference type="EMBL" id="CAK61167.1"/>
    </source>
</evidence>
<comment type="similarity">
    <text evidence="1">Belongs to the 'GDXG' lipolytic enzyme family.</text>
</comment>
<dbReference type="PANTHER" id="PTHR23025">
    <property type="entry name" value="TRIACYLGLYCEROL LIPASE"/>
    <property type="match status" value="1"/>
</dbReference>
<dbReference type="SUPFAM" id="SSF53474">
    <property type="entry name" value="alpha/beta-Hydrolases"/>
    <property type="match status" value="1"/>
</dbReference>
<evidence type="ECO:0000259" key="3">
    <source>
        <dbReference type="Pfam" id="PF07859"/>
    </source>
</evidence>
<dbReference type="Pfam" id="PF07859">
    <property type="entry name" value="Abhydrolase_3"/>
    <property type="match status" value="1"/>
</dbReference>
<dbReference type="InterPro" id="IPR002168">
    <property type="entry name" value="Lipase_GDXG_HIS_AS"/>
</dbReference>
<dbReference type="STRING" id="5888.A0BRK0"/>
<dbReference type="RefSeq" id="XP_001428565.1">
    <property type="nucleotide sequence ID" value="XM_001428528.1"/>
</dbReference>
<dbReference type="OrthoDB" id="408631at2759"/>
<dbReference type="PANTHER" id="PTHR23025:SF3">
    <property type="entry name" value="HORMONE-SENSITIVE LIPASE"/>
    <property type="match status" value="1"/>
</dbReference>
<dbReference type="InParanoid" id="A0BRK0"/>
<proteinExistence type="inferred from homology"/>
<keyword evidence="5" id="KW-1185">Reference proteome</keyword>
<evidence type="ECO:0000313" key="5">
    <source>
        <dbReference type="Proteomes" id="UP000000600"/>
    </source>
</evidence>
<feature type="domain" description="Alpha/beta hydrolase fold-3" evidence="3">
    <location>
        <begin position="429"/>
        <end position="641"/>
    </location>
</feature>
<dbReference type="PROSITE" id="PS01173">
    <property type="entry name" value="LIPASE_GDXG_HIS"/>
    <property type="match status" value="1"/>
</dbReference>
<protein>
    <recommendedName>
        <fullName evidence="3">Alpha/beta hydrolase fold-3 domain-containing protein</fullName>
    </recommendedName>
</protein>
<dbReference type="KEGG" id="ptm:GSPATT00031398001"/>
<dbReference type="InterPro" id="IPR029058">
    <property type="entry name" value="AB_hydrolase_fold"/>
</dbReference>
<dbReference type="GeneID" id="5014336"/>
<organism evidence="4 5">
    <name type="scientific">Paramecium tetraurelia</name>
    <dbReference type="NCBI Taxonomy" id="5888"/>
    <lineage>
        <taxon>Eukaryota</taxon>
        <taxon>Sar</taxon>
        <taxon>Alveolata</taxon>
        <taxon>Ciliophora</taxon>
        <taxon>Intramacronucleata</taxon>
        <taxon>Oligohymenophorea</taxon>
        <taxon>Peniculida</taxon>
        <taxon>Parameciidae</taxon>
        <taxon>Paramecium</taxon>
    </lineage>
</organism>
<dbReference type="Gene3D" id="3.40.50.1820">
    <property type="entry name" value="alpha/beta hydrolase"/>
    <property type="match status" value="1"/>
</dbReference>
<dbReference type="Proteomes" id="UP000000600">
    <property type="component" value="Unassembled WGS sequence"/>
</dbReference>
<dbReference type="EMBL" id="CT868012">
    <property type="protein sequence ID" value="CAK61167.1"/>
    <property type="molecule type" value="Genomic_DNA"/>
</dbReference>
<name>A0BRK0_PARTE</name>
<keyword evidence="2" id="KW-0378">Hydrolase</keyword>
<dbReference type="GO" id="GO:0004771">
    <property type="term" value="F:sterol ester esterase activity"/>
    <property type="evidence" value="ECO:0000318"/>
    <property type="project" value="GO_Central"/>
</dbReference>
<dbReference type="GO" id="GO:0005829">
    <property type="term" value="C:cytosol"/>
    <property type="evidence" value="ECO:0000318"/>
    <property type="project" value="GO_Central"/>
</dbReference>